<evidence type="ECO:0000313" key="1">
    <source>
        <dbReference type="EMBL" id="KAL2913130.1"/>
    </source>
</evidence>
<name>A0ABR4N0T7_9FUNG</name>
<dbReference type="PANTHER" id="PTHR46586:SF3">
    <property type="entry name" value="ANKYRIN REPEAT-CONTAINING PROTEIN"/>
    <property type="match status" value="1"/>
</dbReference>
<organism evidence="1 2">
    <name type="scientific">Polyrhizophydium stewartii</name>
    <dbReference type="NCBI Taxonomy" id="2732419"/>
    <lineage>
        <taxon>Eukaryota</taxon>
        <taxon>Fungi</taxon>
        <taxon>Fungi incertae sedis</taxon>
        <taxon>Chytridiomycota</taxon>
        <taxon>Chytridiomycota incertae sedis</taxon>
        <taxon>Chytridiomycetes</taxon>
        <taxon>Rhizophydiales</taxon>
        <taxon>Rhizophydiales incertae sedis</taxon>
        <taxon>Polyrhizophydium</taxon>
    </lineage>
</organism>
<evidence type="ECO:0000313" key="2">
    <source>
        <dbReference type="Proteomes" id="UP001527925"/>
    </source>
</evidence>
<keyword evidence="2" id="KW-1185">Reference proteome</keyword>
<dbReference type="PANTHER" id="PTHR46586">
    <property type="entry name" value="ANKYRIN REPEAT-CONTAINING PROTEIN"/>
    <property type="match status" value="1"/>
</dbReference>
<dbReference type="InterPro" id="IPR052050">
    <property type="entry name" value="SecEffector_AnkRepeat"/>
</dbReference>
<evidence type="ECO:0008006" key="3">
    <source>
        <dbReference type="Google" id="ProtNLM"/>
    </source>
</evidence>
<proteinExistence type="predicted"/>
<dbReference type="Pfam" id="PF13637">
    <property type="entry name" value="Ank_4"/>
    <property type="match status" value="1"/>
</dbReference>
<dbReference type="InterPro" id="IPR036770">
    <property type="entry name" value="Ankyrin_rpt-contain_sf"/>
</dbReference>
<reference evidence="1 2" key="1">
    <citation type="submission" date="2023-09" db="EMBL/GenBank/DDBJ databases">
        <title>Pangenome analysis of Batrachochytrium dendrobatidis and related Chytrids.</title>
        <authorList>
            <person name="Yacoub M.N."/>
            <person name="Stajich J.E."/>
            <person name="James T.Y."/>
        </authorList>
    </citation>
    <scope>NUCLEOTIDE SEQUENCE [LARGE SCALE GENOMIC DNA]</scope>
    <source>
        <strain evidence="1 2">JEL0888</strain>
    </source>
</reference>
<dbReference type="Proteomes" id="UP001527925">
    <property type="component" value="Unassembled WGS sequence"/>
</dbReference>
<gene>
    <name evidence="1" type="ORF">HK105_207368</name>
</gene>
<dbReference type="InterPro" id="IPR002110">
    <property type="entry name" value="Ankyrin_rpt"/>
</dbReference>
<dbReference type="Gene3D" id="1.25.40.20">
    <property type="entry name" value="Ankyrin repeat-containing domain"/>
    <property type="match status" value="1"/>
</dbReference>
<sequence length="511" mass="56755">MTYWTERSLATALAAGPTTLVACLNDLEAALLMLQEQNDYLHECLAREPTSSLLGGLAGGGDQAARIRPTATNEWDRIPAEIQEMILAHAGALTQFVNNRIKSLDTSKFNQVVSDAFELDWQGDLRILPFEKFKDTIHYKPFWLLHTRSMYVRVKALGLDFVKDGLDQAAILNWWIDLLDFNAAQHLSHMAAHCGSIAMLKYLVDERRIARLGVDHPWLAAWSGHIEVLKWLAKRMPNGTWTAEVMDWAAGNNALDCVKWLHANRTEGCTTDAMDRAAKFNQLDTLKWLHANRTEGCTTDAMDLAAEKGHLGVVEFLHNNRTEGCTSRAMLKAAENGHAGVVVFLHRYRSEGVIADAAQAAAQHGRLAVIKCIHALAPEAITVAVMRKAIEGGHVDVLEWMFGNTGVRLTSDHITCAVKSGQLHLLSWFRKRVPGMLRAHKVSKIGAQQADGVIEWFGSPDVLGSPTPADVMRVATRLNKVAAMRWLLWHLPDTKWHNGDIELARELISAA</sequence>
<dbReference type="SUPFAM" id="SSF48403">
    <property type="entry name" value="Ankyrin repeat"/>
    <property type="match status" value="1"/>
</dbReference>
<dbReference type="EMBL" id="JADGIZ020000051">
    <property type="protein sequence ID" value="KAL2913130.1"/>
    <property type="molecule type" value="Genomic_DNA"/>
</dbReference>
<comment type="caution">
    <text evidence="1">The sequence shown here is derived from an EMBL/GenBank/DDBJ whole genome shotgun (WGS) entry which is preliminary data.</text>
</comment>
<dbReference type="PROSITE" id="PS51257">
    <property type="entry name" value="PROKAR_LIPOPROTEIN"/>
    <property type="match status" value="1"/>
</dbReference>
<protein>
    <recommendedName>
        <fullName evidence="3">Ankyrin repeat protein</fullName>
    </recommendedName>
</protein>
<accession>A0ABR4N0T7</accession>